<gene>
    <name evidence="2" type="ORF">CTEN210_12653</name>
</gene>
<accession>A0AAD3HA26</accession>
<protein>
    <submittedName>
        <fullName evidence="2">Uncharacterized protein</fullName>
    </submittedName>
</protein>
<dbReference type="AlphaFoldDB" id="A0AAD3HA26"/>
<name>A0AAD3HA26_9STRA</name>
<evidence type="ECO:0000256" key="1">
    <source>
        <dbReference type="SAM" id="MobiDB-lite"/>
    </source>
</evidence>
<keyword evidence="3" id="KW-1185">Reference proteome</keyword>
<evidence type="ECO:0000313" key="3">
    <source>
        <dbReference type="Proteomes" id="UP001054902"/>
    </source>
</evidence>
<reference evidence="2 3" key="1">
    <citation type="journal article" date="2021" name="Sci. Rep.">
        <title>The genome of the diatom Chaetoceros tenuissimus carries an ancient integrated fragment of an extant virus.</title>
        <authorList>
            <person name="Hongo Y."/>
            <person name="Kimura K."/>
            <person name="Takaki Y."/>
            <person name="Yoshida Y."/>
            <person name="Baba S."/>
            <person name="Kobayashi G."/>
            <person name="Nagasaki K."/>
            <person name="Hano T."/>
            <person name="Tomaru Y."/>
        </authorList>
    </citation>
    <scope>NUCLEOTIDE SEQUENCE [LARGE SCALE GENOMIC DNA]</scope>
    <source>
        <strain evidence="2 3">NIES-3715</strain>
    </source>
</reference>
<organism evidence="2 3">
    <name type="scientific">Chaetoceros tenuissimus</name>
    <dbReference type="NCBI Taxonomy" id="426638"/>
    <lineage>
        <taxon>Eukaryota</taxon>
        <taxon>Sar</taxon>
        <taxon>Stramenopiles</taxon>
        <taxon>Ochrophyta</taxon>
        <taxon>Bacillariophyta</taxon>
        <taxon>Coscinodiscophyceae</taxon>
        <taxon>Chaetocerotophycidae</taxon>
        <taxon>Chaetocerotales</taxon>
        <taxon>Chaetocerotaceae</taxon>
        <taxon>Chaetoceros</taxon>
    </lineage>
</organism>
<feature type="compositionally biased region" description="Basic and acidic residues" evidence="1">
    <location>
        <begin position="8"/>
        <end position="20"/>
    </location>
</feature>
<sequence>MSPQTKKQKTEETLIGHGEDVPLPVSSPPMINNSPRQISNQESRNLLQAMAAVNEHDNRVENGTSQTHQEHSSTNGNHESNILARNVTPESKQEEPGNDDEKQESKPSPSWFTLIGGHAFDFDDAEYIEEQEYPAYGITVSVSEDGSEVDVRIPTYSTK</sequence>
<proteinExistence type="predicted"/>
<feature type="compositionally biased region" description="Polar residues" evidence="1">
    <location>
        <begin position="29"/>
        <end position="46"/>
    </location>
</feature>
<dbReference type="EMBL" id="BLLK01000051">
    <property type="protein sequence ID" value="GFH56177.1"/>
    <property type="molecule type" value="Genomic_DNA"/>
</dbReference>
<feature type="compositionally biased region" description="Basic and acidic residues" evidence="1">
    <location>
        <begin position="91"/>
        <end position="105"/>
    </location>
</feature>
<comment type="caution">
    <text evidence="2">The sequence shown here is derived from an EMBL/GenBank/DDBJ whole genome shotgun (WGS) entry which is preliminary data.</text>
</comment>
<feature type="region of interest" description="Disordered" evidence="1">
    <location>
        <begin position="1"/>
        <end position="112"/>
    </location>
</feature>
<dbReference type="Proteomes" id="UP001054902">
    <property type="component" value="Unassembled WGS sequence"/>
</dbReference>
<evidence type="ECO:0000313" key="2">
    <source>
        <dbReference type="EMBL" id="GFH56177.1"/>
    </source>
</evidence>
<feature type="compositionally biased region" description="Polar residues" evidence="1">
    <location>
        <begin position="61"/>
        <end position="80"/>
    </location>
</feature>